<dbReference type="GO" id="GO:0004640">
    <property type="term" value="F:phosphoribosylanthranilate isomerase activity"/>
    <property type="evidence" value="ECO:0007669"/>
    <property type="project" value="UniProtKB-UniRule"/>
</dbReference>
<evidence type="ECO:0000256" key="2">
    <source>
        <dbReference type="ARBA" id="ARBA00004664"/>
    </source>
</evidence>
<dbReference type="OrthoDB" id="9796196at2"/>
<reference evidence="12 13" key="1">
    <citation type="submission" date="2016-03" db="EMBL/GenBank/DDBJ databases">
        <title>Chemosynthetic sulphur-oxidizing symbionts of marine invertebrate animals are capable of nitrogen fixation.</title>
        <authorList>
            <person name="Petersen J.M."/>
            <person name="Kemper A."/>
            <person name="Gruber-Vodicka H."/>
            <person name="Cardini U."/>
            <person name="Geest Mvander."/>
            <person name="Kleiner M."/>
            <person name="Bulgheresi S."/>
            <person name="Fussmann M."/>
            <person name="Herbold C."/>
            <person name="Seah B.K.B."/>
            <person name="Antony C.Paul."/>
            <person name="Liu D."/>
            <person name="Belitz A."/>
            <person name="Weber M."/>
        </authorList>
    </citation>
    <scope>NUCLEOTIDE SEQUENCE [LARGE SCALE GENOMIC DNA]</scope>
    <source>
        <strain evidence="12">G_D</strain>
    </source>
</reference>
<dbReference type="Pfam" id="PF00697">
    <property type="entry name" value="PRAI"/>
    <property type="match status" value="1"/>
</dbReference>
<dbReference type="RefSeq" id="WP_069006554.1">
    <property type="nucleotide sequence ID" value="NZ_LVJW01000003.1"/>
</dbReference>
<comment type="pathway">
    <text evidence="2 10">Amino-acid biosynthesis; L-tryptophan biosynthesis; L-tryptophan from chorismate: step 3/5.</text>
</comment>
<dbReference type="PANTHER" id="PTHR42894:SF1">
    <property type="entry name" value="N-(5'-PHOSPHORIBOSYL)ANTHRANILATE ISOMERASE"/>
    <property type="match status" value="1"/>
</dbReference>
<dbReference type="InterPro" id="IPR011060">
    <property type="entry name" value="RibuloseP-bd_barrel"/>
</dbReference>
<keyword evidence="13" id="KW-1185">Reference proteome</keyword>
<evidence type="ECO:0000256" key="10">
    <source>
        <dbReference type="HAMAP-Rule" id="MF_00135"/>
    </source>
</evidence>
<gene>
    <name evidence="10" type="primary">trpF</name>
    <name evidence="12" type="ORF">A3196_16750</name>
</gene>
<dbReference type="SUPFAM" id="SSF51366">
    <property type="entry name" value="Ribulose-phoshate binding barrel"/>
    <property type="match status" value="1"/>
</dbReference>
<evidence type="ECO:0000256" key="4">
    <source>
        <dbReference type="ARBA" id="ARBA00012572"/>
    </source>
</evidence>
<keyword evidence="8 10" id="KW-0057">Aromatic amino acid biosynthesis</keyword>
<dbReference type="NCBIfam" id="NF002298">
    <property type="entry name" value="PRK01222.1-4"/>
    <property type="match status" value="1"/>
</dbReference>
<protein>
    <recommendedName>
        <fullName evidence="5 10">N-(5'-phosphoribosyl)anthranilate isomerase</fullName>
        <shortName evidence="10">PRAI</shortName>
        <ecNumber evidence="4 10">5.3.1.24</ecNumber>
    </recommendedName>
</protein>
<accession>A0A1E2UU07</accession>
<keyword evidence="9 10" id="KW-0413">Isomerase</keyword>
<evidence type="ECO:0000256" key="8">
    <source>
        <dbReference type="ARBA" id="ARBA00023141"/>
    </source>
</evidence>
<dbReference type="CDD" id="cd00405">
    <property type="entry name" value="PRAI"/>
    <property type="match status" value="1"/>
</dbReference>
<evidence type="ECO:0000256" key="7">
    <source>
        <dbReference type="ARBA" id="ARBA00022822"/>
    </source>
</evidence>
<keyword evidence="7 10" id="KW-0822">Tryptophan biosynthesis</keyword>
<dbReference type="GO" id="GO:0000162">
    <property type="term" value="P:L-tryptophan biosynthetic process"/>
    <property type="evidence" value="ECO:0007669"/>
    <property type="project" value="UniProtKB-UniRule"/>
</dbReference>
<name>A0A1E2UU07_9GAMM</name>
<dbReference type="InterPro" id="IPR013785">
    <property type="entry name" value="Aldolase_TIM"/>
</dbReference>
<sequence length="208" mass="22345">MRTRIKICGITRTEDALTAIRFGADAIGLVFYPPSPRSVSVEQAQRIVKSLPPFVTVVGLFVDEDRAVIEQIMNRVPLDLLQFHGDESAADCSGFGRPWIKAIRMRQETDLLSLEQQYADASGLLLDTYQAGVPGGTGKTFDWDLVPQSLAGKIILAGGLNSENVAQAVESLHPYAVDVSGGVEAAKGIKDAAKIEAFIAGVMRGDND</sequence>
<keyword evidence="6 10" id="KW-0028">Amino-acid biosynthesis</keyword>
<evidence type="ECO:0000259" key="11">
    <source>
        <dbReference type="Pfam" id="PF00697"/>
    </source>
</evidence>
<dbReference type="AlphaFoldDB" id="A0A1E2UU07"/>
<dbReference type="EC" id="5.3.1.24" evidence="4 10"/>
<feature type="domain" description="N-(5'phosphoribosyl) anthranilate isomerase (PRAI)" evidence="11">
    <location>
        <begin position="5"/>
        <end position="199"/>
    </location>
</feature>
<evidence type="ECO:0000313" key="12">
    <source>
        <dbReference type="EMBL" id="ODB98257.1"/>
    </source>
</evidence>
<dbReference type="FunFam" id="3.20.20.70:FF:000075">
    <property type="entry name" value="Tryptophan biosynthesis protein TRP1"/>
    <property type="match status" value="1"/>
</dbReference>
<dbReference type="InterPro" id="IPR044643">
    <property type="entry name" value="TrpF_fam"/>
</dbReference>
<dbReference type="NCBIfam" id="NF002299">
    <property type="entry name" value="PRK01222.1-6"/>
    <property type="match status" value="1"/>
</dbReference>
<dbReference type="Proteomes" id="UP000094849">
    <property type="component" value="Unassembled WGS sequence"/>
</dbReference>
<evidence type="ECO:0000256" key="3">
    <source>
        <dbReference type="ARBA" id="ARBA00007571"/>
    </source>
</evidence>
<evidence type="ECO:0000256" key="9">
    <source>
        <dbReference type="ARBA" id="ARBA00023235"/>
    </source>
</evidence>
<evidence type="ECO:0000256" key="1">
    <source>
        <dbReference type="ARBA" id="ARBA00001164"/>
    </source>
</evidence>
<comment type="catalytic activity">
    <reaction evidence="1 10">
        <text>N-(5-phospho-beta-D-ribosyl)anthranilate = 1-(2-carboxyphenylamino)-1-deoxy-D-ribulose 5-phosphate</text>
        <dbReference type="Rhea" id="RHEA:21540"/>
        <dbReference type="ChEBI" id="CHEBI:18277"/>
        <dbReference type="ChEBI" id="CHEBI:58613"/>
        <dbReference type="EC" id="5.3.1.24"/>
    </reaction>
</comment>
<dbReference type="EMBL" id="LVJZ01000003">
    <property type="protein sequence ID" value="ODB98257.1"/>
    <property type="molecule type" value="Genomic_DNA"/>
</dbReference>
<evidence type="ECO:0000313" key="13">
    <source>
        <dbReference type="Proteomes" id="UP000094849"/>
    </source>
</evidence>
<dbReference type="HAMAP" id="MF_00135">
    <property type="entry name" value="PRAI"/>
    <property type="match status" value="1"/>
</dbReference>
<evidence type="ECO:0000256" key="6">
    <source>
        <dbReference type="ARBA" id="ARBA00022605"/>
    </source>
</evidence>
<organism evidence="12 13">
    <name type="scientific">Candidatus Thiodiazotropha endoloripes</name>
    <dbReference type="NCBI Taxonomy" id="1818881"/>
    <lineage>
        <taxon>Bacteria</taxon>
        <taxon>Pseudomonadati</taxon>
        <taxon>Pseudomonadota</taxon>
        <taxon>Gammaproteobacteria</taxon>
        <taxon>Chromatiales</taxon>
        <taxon>Sedimenticolaceae</taxon>
        <taxon>Candidatus Thiodiazotropha</taxon>
    </lineage>
</organism>
<dbReference type="STRING" id="1818881.A3196_16750"/>
<dbReference type="InterPro" id="IPR001240">
    <property type="entry name" value="PRAI_dom"/>
</dbReference>
<dbReference type="UniPathway" id="UPA00035">
    <property type="reaction ID" value="UER00042"/>
</dbReference>
<evidence type="ECO:0000256" key="5">
    <source>
        <dbReference type="ARBA" id="ARBA00022272"/>
    </source>
</evidence>
<comment type="caution">
    <text evidence="12">The sequence shown here is derived from an EMBL/GenBank/DDBJ whole genome shotgun (WGS) entry which is preliminary data.</text>
</comment>
<dbReference type="Gene3D" id="3.20.20.70">
    <property type="entry name" value="Aldolase class I"/>
    <property type="match status" value="1"/>
</dbReference>
<comment type="similarity">
    <text evidence="3 10">Belongs to the TrpF family.</text>
</comment>
<dbReference type="PANTHER" id="PTHR42894">
    <property type="entry name" value="N-(5'-PHOSPHORIBOSYL)ANTHRANILATE ISOMERASE"/>
    <property type="match status" value="1"/>
</dbReference>
<proteinExistence type="inferred from homology"/>